<protein>
    <submittedName>
        <fullName evidence="1">Uncharacterized protein</fullName>
    </submittedName>
</protein>
<dbReference type="Gramene" id="OPUNC05G23620.1">
    <property type="protein sequence ID" value="OPUNC05G23620.1"/>
    <property type="gene ID" value="OPUNC05G23620"/>
</dbReference>
<dbReference type="AlphaFoldDB" id="A0A0E0L5T8"/>
<name>A0A0E0L5T8_ORYPU</name>
<reference evidence="1" key="1">
    <citation type="submission" date="2015-04" db="UniProtKB">
        <authorList>
            <consortium name="EnsemblPlants"/>
        </authorList>
    </citation>
    <scope>IDENTIFICATION</scope>
</reference>
<evidence type="ECO:0000313" key="1">
    <source>
        <dbReference type="EnsemblPlants" id="OPUNC05G23620.1"/>
    </source>
</evidence>
<keyword evidence="2" id="KW-1185">Reference proteome</keyword>
<reference evidence="1" key="2">
    <citation type="submission" date="2018-05" db="EMBL/GenBank/DDBJ databases">
        <title>OpunRS2 (Oryza punctata Reference Sequence Version 2).</title>
        <authorList>
            <person name="Zhang J."/>
            <person name="Kudrna D."/>
            <person name="Lee S."/>
            <person name="Talag J."/>
            <person name="Welchert J."/>
            <person name="Wing R.A."/>
        </authorList>
    </citation>
    <scope>NUCLEOTIDE SEQUENCE [LARGE SCALE GENOMIC DNA]</scope>
</reference>
<dbReference type="EnsemblPlants" id="OPUNC05G23620.1">
    <property type="protein sequence ID" value="OPUNC05G23620.1"/>
    <property type="gene ID" value="OPUNC05G23620"/>
</dbReference>
<organism evidence="1">
    <name type="scientific">Oryza punctata</name>
    <name type="common">Red rice</name>
    <dbReference type="NCBI Taxonomy" id="4537"/>
    <lineage>
        <taxon>Eukaryota</taxon>
        <taxon>Viridiplantae</taxon>
        <taxon>Streptophyta</taxon>
        <taxon>Embryophyta</taxon>
        <taxon>Tracheophyta</taxon>
        <taxon>Spermatophyta</taxon>
        <taxon>Magnoliopsida</taxon>
        <taxon>Liliopsida</taxon>
        <taxon>Poales</taxon>
        <taxon>Poaceae</taxon>
        <taxon>BOP clade</taxon>
        <taxon>Oryzoideae</taxon>
        <taxon>Oryzeae</taxon>
        <taxon>Oryzinae</taxon>
        <taxon>Oryza</taxon>
    </lineage>
</organism>
<sequence length="166" mass="19068">MALEVKDVYNLEDLNCIVGSDAALFVRLHGVESLEEAFPMYDTLSDAVHSRDWICPRLDKLSLVAGIAVEVDRIINNLIPLLLGDDKNKMVTLLLKNAAWSIRFMGKQLDAGDIFRLRMNPITNRIIKLTRLMLRARCTPTSRHDRLRNIDSELKIFRKCYYLPIP</sequence>
<accession>A0A0E0L5T8</accession>
<evidence type="ECO:0000313" key="2">
    <source>
        <dbReference type="Proteomes" id="UP000026962"/>
    </source>
</evidence>
<dbReference type="HOGENOM" id="CLU_1605361_0_0_1"/>
<proteinExistence type="predicted"/>
<dbReference type="Proteomes" id="UP000026962">
    <property type="component" value="Chromosome 5"/>
</dbReference>
<dbReference type="OMA" id="HSRDWIC"/>